<feature type="non-terminal residue" evidence="8">
    <location>
        <position position="699"/>
    </location>
</feature>
<evidence type="ECO:0000256" key="6">
    <source>
        <dbReference type="SAM" id="MobiDB-lite"/>
    </source>
</evidence>
<evidence type="ECO:0000256" key="3">
    <source>
        <dbReference type="ARBA" id="ARBA00022692"/>
    </source>
</evidence>
<keyword evidence="5 7" id="KW-0472">Membrane</keyword>
<dbReference type="SUPFAM" id="SSF53474">
    <property type="entry name" value="alpha/beta-Hydrolases"/>
    <property type="match status" value="1"/>
</dbReference>
<accession>A0A3E2H080</accession>
<comment type="subcellular location">
    <subcellularLocation>
        <location evidence="1">Membrane</location>
        <topology evidence="1">Multi-pass membrane protein</topology>
    </subcellularLocation>
</comment>
<comment type="similarity">
    <text evidence="2">Belongs to the TMCO4 family.</text>
</comment>
<feature type="transmembrane region" description="Helical" evidence="7">
    <location>
        <begin position="214"/>
        <end position="231"/>
    </location>
</feature>
<keyword evidence="4 7" id="KW-1133">Transmembrane helix</keyword>
<dbReference type="EMBL" id="NCSJ02000245">
    <property type="protein sequence ID" value="RFU26741.1"/>
    <property type="molecule type" value="Genomic_DNA"/>
</dbReference>
<keyword evidence="9" id="KW-1185">Reference proteome</keyword>
<gene>
    <name evidence="8" type="ORF">B7463_g9601</name>
</gene>
<sequence length="699" mass="77210">MIVLGYRELLIPGQGYNEKSLEMSQWTSKNESVHQHEQDLATLLTSDERAELTLLIATITERMQRQVVETFNASIANEVERESSKANEKNPNLDPREPHEETEEEEKARKMREKREKELSVPKMLELKDAVLDYFHKWNDSVVARLGTVMNKTEVVSESKKDTTPIATTLDTVLQPDNKVISPSVNTEEADAALIQLYPPTSTPLYSLSKEKRVLLLQAILLLLLGLEHYVSYSRVLLLHVSSSLHLPLHILVEHEIKVSQGLIQAAKHMSGAEETQKRSESNKVSRAWKVGLAGVAGAAVIGVTGGLAAPLVAGAVGTIMAGLGLEATAAATLLGTLAESSLVVGALFGAYGGRMTSKMIDAYAKEVEDFAFLPLRSSKHHFIDHPDDLRLRVTIGTSGWLTQKEDVITPWRALGHQSEVFALRWELEALTKLGTSMEVVAKSAAWSVAKKEIIKRTIFASLMEAFWPLSILKVSKIVDNPFSVAKNRADKAGLVLADALINKAQGERPVTLIGYSLGARLIYSCLLSLAERRAFGLIENVVLMGTPAPSIAPDWQAIRSVVAGRVVNVYSDNDLILAFLYRTSSIHFGVAGLQPIKDVKGVEDVDVSDLVSGHRRYQYMVGSILKRINFEDIDLKEVAEEEETVALMDEAEKEEEKEKEKEGGAVEDADIDKMEKQVKLKTDQTLMEKAAEKLHIHM</sequence>
<feature type="compositionally biased region" description="Basic and acidic residues" evidence="6">
    <location>
        <begin position="78"/>
        <end position="88"/>
    </location>
</feature>
<name>A0A3E2H080_SCYLI</name>
<dbReference type="OrthoDB" id="277931at2759"/>
<evidence type="ECO:0008006" key="10">
    <source>
        <dbReference type="Google" id="ProtNLM"/>
    </source>
</evidence>
<dbReference type="Proteomes" id="UP000258309">
    <property type="component" value="Unassembled WGS sequence"/>
</dbReference>
<evidence type="ECO:0000256" key="2">
    <source>
        <dbReference type="ARBA" id="ARBA00009824"/>
    </source>
</evidence>
<evidence type="ECO:0000256" key="7">
    <source>
        <dbReference type="SAM" id="Phobius"/>
    </source>
</evidence>
<proteinExistence type="inferred from homology"/>
<feature type="transmembrane region" description="Helical" evidence="7">
    <location>
        <begin position="330"/>
        <end position="352"/>
    </location>
</feature>
<dbReference type="AlphaFoldDB" id="A0A3E2H080"/>
<dbReference type="PANTHER" id="PTHR17920">
    <property type="entry name" value="TRANSMEMBRANE AND COILED-COIL DOMAIN-CONTAINING PROTEIN 4 TMCO4"/>
    <property type="match status" value="1"/>
</dbReference>
<keyword evidence="3 7" id="KW-0812">Transmembrane</keyword>
<dbReference type="InterPro" id="IPR007941">
    <property type="entry name" value="DUF726"/>
</dbReference>
<evidence type="ECO:0000256" key="4">
    <source>
        <dbReference type="ARBA" id="ARBA00022989"/>
    </source>
</evidence>
<dbReference type="GO" id="GO:0016020">
    <property type="term" value="C:membrane"/>
    <property type="evidence" value="ECO:0007669"/>
    <property type="project" value="UniProtKB-SubCell"/>
</dbReference>
<feature type="compositionally biased region" description="Basic and acidic residues" evidence="6">
    <location>
        <begin position="655"/>
        <end position="665"/>
    </location>
</feature>
<comment type="caution">
    <text evidence="8">The sequence shown here is derived from an EMBL/GenBank/DDBJ whole genome shotgun (WGS) entry which is preliminary data.</text>
</comment>
<evidence type="ECO:0000256" key="1">
    <source>
        <dbReference type="ARBA" id="ARBA00004141"/>
    </source>
</evidence>
<dbReference type="Pfam" id="PF05277">
    <property type="entry name" value="DUF726"/>
    <property type="match status" value="1"/>
</dbReference>
<dbReference type="Gene3D" id="3.40.50.1820">
    <property type="entry name" value="alpha/beta hydrolase"/>
    <property type="match status" value="1"/>
</dbReference>
<feature type="region of interest" description="Disordered" evidence="6">
    <location>
        <begin position="78"/>
        <end position="118"/>
    </location>
</feature>
<feature type="transmembrane region" description="Helical" evidence="7">
    <location>
        <begin position="288"/>
        <end position="310"/>
    </location>
</feature>
<feature type="non-terminal residue" evidence="8">
    <location>
        <position position="1"/>
    </location>
</feature>
<evidence type="ECO:0000313" key="9">
    <source>
        <dbReference type="Proteomes" id="UP000258309"/>
    </source>
</evidence>
<evidence type="ECO:0000313" key="8">
    <source>
        <dbReference type="EMBL" id="RFU26741.1"/>
    </source>
</evidence>
<dbReference type="InterPro" id="IPR029058">
    <property type="entry name" value="AB_hydrolase_fold"/>
</dbReference>
<organism evidence="8 9">
    <name type="scientific">Scytalidium lignicola</name>
    <name type="common">Hyphomycete</name>
    <dbReference type="NCBI Taxonomy" id="5539"/>
    <lineage>
        <taxon>Eukaryota</taxon>
        <taxon>Fungi</taxon>
        <taxon>Dikarya</taxon>
        <taxon>Ascomycota</taxon>
        <taxon>Pezizomycotina</taxon>
        <taxon>Leotiomycetes</taxon>
        <taxon>Leotiomycetes incertae sedis</taxon>
        <taxon>Scytalidium</taxon>
    </lineage>
</organism>
<evidence type="ECO:0000256" key="5">
    <source>
        <dbReference type="ARBA" id="ARBA00023136"/>
    </source>
</evidence>
<reference evidence="8 9" key="1">
    <citation type="submission" date="2018-05" db="EMBL/GenBank/DDBJ databases">
        <title>Draft genome sequence of Scytalidium lignicola DSM 105466, a ubiquitous saprotrophic fungus.</title>
        <authorList>
            <person name="Buettner E."/>
            <person name="Gebauer A.M."/>
            <person name="Hofrichter M."/>
            <person name="Liers C."/>
            <person name="Kellner H."/>
        </authorList>
    </citation>
    <scope>NUCLEOTIDE SEQUENCE [LARGE SCALE GENOMIC DNA]</scope>
    <source>
        <strain evidence="8 9">DSM 105466</strain>
    </source>
</reference>
<dbReference type="PANTHER" id="PTHR17920:SF22">
    <property type="entry name" value="DUF726 DOMAIN PROTEIN (AFU_ORTHOLOGUE AFUA_2G12860)"/>
    <property type="match status" value="1"/>
</dbReference>
<protein>
    <recommendedName>
        <fullName evidence="10">DUF726-domain-containing protein</fullName>
    </recommendedName>
</protein>
<dbReference type="OMA" id="FAFIPIR"/>
<feature type="region of interest" description="Disordered" evidence="6">
    <location>
        <begin position="650"/>
        <end position="674"/>
    </location>
</feature>